<reference evidence="2 3" key="1">
    <citation type="journal article" date="2019" name="Int. J. Syst. Evol. Microbiol.">
        <title>The Global Catalogue of Microorganisms (GCM) 10K type strain sequencing project: providing services to taxonomists for standard genome sequencing and annotation.</title>
        <authorList>
            <consortium name="The Broad Institute Genomics Platform"/>
            <consortium name="The Broad Institute Genome Sequencing Center for Infectious Disease"/>
            <person name="Wu L."/>
            <person name="Ma J."/>
        </authorList>
    </citation>
    <scope>NUCLEOTIDE SEQUENCE [LARGE SCALE GENOMIC DNA]</scope>
    <source>
        <strain evidence="2 3">CGMCC 1.10390</strain>
    </source>
</reference>
<dbReference type="RefSeq" id="WP_256399437.1">
    <property type="nucleotide sequence ID" value="NZ_JANHJR010000002.1"/>
</dbReference>
<feature type="transmembrane region" description="Helical" evidence="1">
    <location>
        <begin position="12"/>
        <end position="37"/>
    </location>
</feature>
<keyword evidence="1" id="KW-1133">Transmembrane helix</keyword>
<gene>
    <name evidence="2" type="ORF">ACFSBL_00500</name>
</gene>
<dbReference type="Proteomes" id="UP001597034">
    <property type="component" value="Unassembled WGS sequence"/>
</dbReference>
<evidence type="ECO:0000256" key="1">
    <source>
        <dbReference type="SAM" id="Phobius"/>
    </source>
</evidence>
<feature type="transmembrane region" description="Helical" evidence="1">
    <location>
        <begin position="60"/>
        <end position="82"/>
    </location>
</feature>
<sequence>MADSTTGVSVTWYLTGLAVSLLLATVVYGLFVLPLLFGDAALVQDTTAPDGQMRTVSRGVTVPTLVGIGFVTLAAVAHGWLYKHFPRLRERL</sequence>
<keyword evidence="3" id="KW-1185">Reference proteome</keyword>
<comment type="caution">
    <text evidence="2">The sequence shown here is derived from an EMBL/GenBank/DDBJ whole genome shotgun (WGS) entry which is preliminary data.</text>
</comment>
<keyword evidence="1" id="KW-0812">Transmembrane</keyword>
<dbReference type="AlphaFoldDB" id="A0ABD6DEB5"/>
<accession>A0ABD6DEB5</accession>
<evidence type="ECO:0000313" key="3">
    <source>
        <dbReference type="Proteomes" id="UP001597034"/>
    </source>
</evidence>
<name>A0ABD6DEB5_9EURY</name>
<evidence type="ECO:0008006" key="4">
    <source>
        <dbReference type="Google" id="ProtNLM"/>
    </source>
</evidence>
<dbReference type="EMBL" id="JBHUDO010000001">
    <property type="protein sequence ID" value="MFD1644155.1"/>
    <property type="molecule type" value="Genomic_DNA"/>
</dbReference>
<keyword evidence="1" id="KW-0472">Membrane</keyword>
<proteinExistence type="predicted"/>
<evidence type="ECO:0000313" key="2">
    <source>
        <dbReference type="EMBL" id="MFD1644155.1"/>
    </source>
</evidence>
<protein>
    <recommendedName>
        <fullName evidence="4">DUF5671 domain-containing protein</fullName>
    </recommendedName>
</protein>
<organism evidence="2 3">
    <name type="scientific">Haloarchaeobius litoreus</name>
    <dbReference type="NCBI Taxonomy" id="755306"/>
    <lineage>
        <taxon>Archaea</taxon>
        <taxon>Methanobacteriati</taxon>
        <taxon>Methanobacteriota</taxon>
        <taxon>Stenosarchaea group</taxon>
        <taxon>Halobacteria</taxon>
        <taxon>Halobacteriales</taxon>
        <taxon>Halorubellaceae</taxon>
        <taxon>Haloarchaeobius</taxon>
    </lineage>
</organism>